<dbReference type="Proteomes" id="UP000295391">
    <property type="component" value="Unassembled WGS sequence"/>
</dbReference>
<proteinExistence type="predicted"/>
<name>A0A4R6VVX4_9HYPH</name>
<dbReference type="AlphaFoldDB" id="A0A4R6VVX4"/>
<dbReference type="GO" id="GO:0042742">
    <property type="term" value="P:defense response to bacterium"/>
    <property type="evidence" value="ECO:0007669"/>
    <property type="project" value="InterPro"/>
</dbReference>
<gene>
    <name evidence="1" type="ORF">ATL17_2430</name>
</gene>
<evidence type="ECO:0000313" key="1">
    <source>
        <dbReference type="EMBL" id="TDQ64411.1"/>
    </source>
</evidence>
<organism evidence="1 2">
    <name type="scientific">Maritalea mobilis</name>
    <dbReference type="NCBI Taxonomy" id="483324"/>
    <lineage>
        <taxon>Bacteria</taxon>
        <taxon>Pseudomonadati</taxon>
        <taxon>Pseudomonadota</taxon>
        <taxon>Alphaproteobacteria</taxon>
        <taxon>Hyphomicrobiales</taxon>
        <taxon>Devosiaceae</taxon>
        <taxon>Maritalea</taxon>
    </lineage>
</organism>
<dbReference type="InterPro" id="IPR027635">
    <property type="entry name" value="Lantibiotic2_lead_pep_dom"/>
</dbReference>
<protein>
    <submittedName>
        <fullName evidence="1">Mersacidin/lichenicidin family type 2 lantibiotic</fullName>
    </submittedName>
</protein>
<dbReference type="EMBL" id="SNYR01000002">
    <property type="protein sequence ID" value="TDQ64411.1"/>
    <property type="molecule type" value="Genomic_DNA"/>
</dbReference>
<sequence>MVDVFKAWTDSEYFDSLTDMQKAEVPANPAGSIDLSMAALGSVSGARMAASCTGCACCYSTTVGCPKGDSKVSG</sequence>
<accession>A0A4R6VVX4</accession>
<dbReference type="NCBIfam" id="TIGR03898">
    <property type="entry name" value="lanti_MRSA_kill"/>
    <property type="match status" value="1"/>
</dbReference>
<keyword evidence="2" id="KW-1185">Reference proteome</keyword>
<dbReference type="RefSeq" id="WP_166639018.1">
    <property type="nucleotide sequence ID" value="NZ_SNYR01000002.1"/>
</dbReference>
<comment type="caution">
    <text evidence="1">The sequence shown here is derived from an EMBL/GenBank/DDBJ whole genome shotgun (WGS) entry which is preliminary data.</text>
</comment>
<evidence type="ECO:0000313" key="2">
    <source>
        <dbReference type="Proteomes" id="UP000295391"/>
    </source>
</evidence>
<reference evidence="1 2" key="1">
    <citation type="submission" date="2019-03" db="EMBL/GenBank/DDBJ databases">
        <title>Genomic Encyclopedia of Type Strains, Phase III (KMG-III): the genomes of soil and plant-associated and newly described type strains.</title>
        <authorList>
            <person name="Whitman W."/>
        </authorList>
    </citation>
    <scope>NUCLEOTIDE SEQUENCE [LARGE SCALE GENOMIC DNA]</scope>
    <source>
        <strain evidence="1 2">CGMCC 1.7002</strain>
    </source>
</reference>